<name>A0A0N9HSM1_9PSEU</name>
<evidence type="ECO:0000313" key="1">
    <source>
        <dbReference type="EMBL" id="ALG10211.1"/>
    </source>
</evidence>
<sequence>MRIFNTDATIVHTTHEGEHVRRQAIGLGHVNSLALLDVLMDLPVGTPVPISSVDTPNLRVLRKAPGGVVRVAGSAVTRLLMPVVTPVLAVVYASGWRDGLADASEFASYLPRMFVVDELPGNSDEALAEASWYGIGVAVGPPSAPAIVLEPEPLPDWQPTAAWWRFCERVYGFHVHGESVAHV</sequence>
<keyword evidence="2" id="KW-1185">Reference proteome</keyword>
<protein>
    <submittedName>
        <fullName evidence="1">Uncharacterized protein</fullName>
    </submittedName>
</protein>
<dbReference type="EMBL" id="CP012752">
    <property type="protein sequence ID" value="ALG10211.1"/>
    <property type="molecule type" value="Genomic_DNA"/>
</dbReference>
<accession>A0A0N9HSM1</accession>
<proteinExistence type="predicted"/>
<gene>
    <name evidence="1" type="ORF">AOZ06_27940</name>
</gene>
<dbReference type="KEGG" id="kphy:AOZ06_27940"/>
<reference evidence="1 2" key="1">
    <citation type="submission" date="2015-07" db="EMBL/GenBank/DDBJ databases">
        <title>Genome sequencing of Kibdelosporangium phytohabitans.</title>
        <authorList>
            <person name="Qin S."/>
            <person name="Xing K."/>
        </authorList>
    </citation>
    <scope>NUCLEOTIDE SEQUENCE [LARGE SCALE GENOMIC DNA]</scope>
    <source>
        <strain evidence="1 2">KLBMP1111</strain>
    </source>
</reference>
<organism evidence="1 2">
    <name type="scientific">Kibdelosporangium phytohabitans</name>
    <dbReference type="NCBI Taxonomy" id="860235"/>
    <lineage>
        <taxon>Bacteria</taxon>
        <taxon>Bacillati</taxon>
        <taxon>Actinomycetota</taxon>
        <taxon>Actinomycetes</taxon>
        <taxon>Pseudonocardiales</taxon>
        <taxon>Pseudonocardiaceae</taxon>
        <taxon>Kibdelosporangium</taxon>
    </lineage>
</organism>
<evidence type="ECO:0000313" key="2">
    <source>
        <dbReference type="Proteomes" id="UP000063699"/>
    </source>
</evidence>
<dbReference type="Proteomes" id="UP000063699">
    <property type="component" value="Chromosome"/>
</dbReference>
<dbReference type="AlphaFoldDB" id="A0A0N9HSM1"/>